<keyword evidence="5" id="KW-1185">Reference proteome</keyword>
<keyword evidence="1" id="KW-1133">Transmembrane helix</keyword>
<dbReference type="InterPro" id="IPR000014">
    <property type="entry name" value="PAS"/>
</dbReference>
<dbReference type="RefSeq" id="WP_284187645.1">
    <property type="nucleotide sequence ID" value="NZ_BSPX01000022.1"/>
</dbReference>
<dbReference type="InterPro" id="IPR043128">
    <property type="entry name" value="Rev_trsase/Diguanyl_cyclase"/>
</dbReference>
<dbReference type="Pfam" id="PF13426">
    <property type="entry name" value="PAS_9"/>
    <property type="match status" value="1"/>
</dbReference>
<dbReference type="CDD" id="cd00130">
    <property type="entry name" value="PAS"/>
    <property type="match status" value="1"/>
</dbReference>
<dbReference type="CDD" id="cd12915">
    <property type="entry name" value="PDC2_DGC_like"/>
    <property type="match status" value="1"/>
</dbReference>
<dbReference type="CDD" id="cd12914">
    <property type="entry name" value="PDC1_DGC_like"/>
    <property type="match status" value="1"/>
</dbReference>
<protein>
    <recommendedName>
        <fullName evidence="6">Diguanylate cyclase</fullName>
    </recommendedName>
</protein>
<dbReference type="CDD" id="cd01949">
    <property type="entry name" value="GGDEF"/>
    <property type="match status" value="1"/>
</dbReference>
<dbReference type="InterPro" id="IPR035965">
    <property type="entry name" value="PAS-like_dom_sf"/>
</dbReference>
<evidence type="ECO:0000259" key="3">
    <source>
        <dbReference type="PROSITE" id="PS50887"/>
    </source>
</evidence>
<dbReference type="InterPro" id="IPR029787">
    <property type="entry name" value="Nucleotide_cyclase"/>
</dbReference>
<evidence type="ECO:0000313" key="5">
    <source>
        <dbReference type="Proteomes" id="UP001157167"/>
    </source>
</evidence>
<dbReference type="PANTHER" id="PTHR44757">
    <property type="entry name" value="DIGUANYLATE CYCLASE DGCP"/>
    <property type="match status" value="1"/>
</dbReference>
<evidence type="ECO:0000256" key="1">
    <source>
        <dbReference type="SAM" id="Phobius"/>
    </source>
</evidence>
<name>A0ABQ6F9S9_9RHOO</name>
<keyword evidence="1" id="KW-0472">Membrane</keyword>
<dbReference type="EMBL" id="BSPX01000022">
    <property type="protein sequence ID" value="GLT22328.1"/>
    <property type="molecule type" value="Genomic_DNA"/>
</dbReference>
<organism evidence="4 5">
    <name type="scientific">Zoogloea oryzae</name>
    <dbReference type="NCBI Taxonomy" id="310767"/>
    <lineage>
        <taxon>Bacteria</taxon>
        <taxon>Pseudomonadati</taxon>
        <taxon>Pseudomonadota</taxon>
        <taxon>Betaproteobacteria</taxon>
        <taxon>Rhodocyclales</taxon>
        <taxon>Zoogloeaceae</taxon>
        <taxon>Zoogloea</taxon>
    </lineage>
</organism>
<accession>A0ABQ6F9S9</accession>
<dbReference type="PANTHER" id="PTHR44757:SF2">
    <property type="entry name" value="BIOFILM ARCHITECTURE MAINTENANCE PROTEIN MBAA"/>
    <property type="match status" value="1"/>
</dbReference>
<feature type="domain" description="PAS" evidence="2">
    <location>
        <begin position="312"/>
        <end position="380"/>
    </location>
</feature>
<feature type="transmembrane region" description="Helical" evidence="1">
    <location>
        <begin position="281"/>
        <end position="299"/>
    </location>
</feature>
<keyword evidence="1" id="KW-0812">Transmembrane</keyword>
<evidence type="ECO:0000259" key="2">
    <source>
        <dbReference type="PROSITE" id="PS50112"/>
    </source>
</evidence>
<dbReference type="PROSITE" id="PS50112">
    <property type="entry name" value="PAS"/>
    <property type="match status" value="1"/>
</dbReference>
<dbReference type="NCBIfam" id="TIGR00229">
    <property type="entry name" value="sensory_box"/>
    <property type="match status" value="1"/>
</dbReference>
<feature type="domain" description="GGDEF" evidence="3">
    <location>
        <begin position="468"/>
        <end position="598"/>
    </location>
</feature>
<dbReference type="SUPFAM" id="SSF55785">
    <property type="entry name" value="PYP-like sensor domain (PAS domain)"/>
    <property type="match status" value="1"/>
</dbReference>
<sequence>MQFVRAAIIGVTLLALGIIWYDTLTSTGQNEREANDRLRAQALIQARAAGATVQAGIERFDFALRTARIASLDSPAAMALQGRLITETMPPGLVLQQFRIDAEGYLAYSSLGPSPRNFLGDRDYFRQLSTEQEDRLVVSPPVLGRLTGKWSIQVARAIRRDGHFDGVVSIAVSPEAWAEQLARFESGPRDTLTLLSAQGHVLLRSLDPTAHYGKQAPQQREYITRPSLKEGHYVAHASVDGVLRHYAWTRLPSGLVMMSGIALDDALAPVRAQNTWAIQQAGIFSGLLLLVIGALLVALKRYERAVAALADREEHLSEVLDYMAEGIVIVDTGNRIVDINPAFSAITGFGVDELRGQHISTLPAGRVGGKSLGELFGPADLHHQRGDFEGRRRDGEAYTGHAVISAVLAADGSVVHRVALVADVTELRRRDGEIWHQANFDRLTGLPNRSLISDRLESMVHHARRHQCEVVVLFIDLDRFKPVNDRFGHDVGDLLLQQVAQRLQRLFREEDTVARLGGDEFVVAMPSDAGQAAIEPTAAKVVEALSQPFEVDGHVLRIACSVGVARFPNDGDTAERLLIAADHAMYRAKNAGRARWSA</sequence>
<dbReference type="SUPFAM" id="SSF55073">
    <property type="entry name" value="Nucleotide cyclase"/>
    <property type="match status" value="1"/>
</dbReference>
<evidence type="ECO:0008006" key="6">
    <source>
        <dbReference type="Google" id="ProtNLM"/>
    </source>
</evidence>
<evidence type="ECO:0000313" key="4">
    <source>
        <dbReference type="EMBL" id="GLT22328.1"/>
    </source>
</evidence>
<dbReference type="Pfam" id="PF00990">
    <property type="entry name" value="GGDEF"/>
    <property type="match status" value="1"/>
</dbReference>
<dbReference type="Gene3D" id="3.30.70.270">
    <property type="match status" value="1"/>
</dbReference>
<dbReference type="Proteomes" id="UP001157167">
    <property type="component" value="Unassembled WGS sequence"/>
</dbReference>
<dbReference type="InterPro" id="IPR000160">
    <property type="entry name" value="GGDEF_dom"/>
</dbReference>
<dbReference type="PROSITE" id="PS50887">
    <property type="entry name" value="GGDEF"/>
    <property type="match status" value="1"/>
</dbReference>
<dbReference type="SMART" id="SM00091">
    <property type="entry name" value="PAS"/>
    <property type="match status" value="1"/>
</dbReference>
<dbReference type="SMART" id="SM00267">
    <property type="entry name" value="GGDEF"/>
    <property type="match status" value="1"/>
</dbReference>
<dbReference type="InterPro" id="IPR052155">
    <property type="entry name" value="Biofilm_reg_signaling"/>
</dbReference>
<dbReference type="NCBIfam" id="TIGR00254">
    <property type="entry name" value="GGDEF"/>
    <property type="match status" value="1"/>
</dbReference>
<reference evidence="5" key="1">
    <citation type="journal article" date="2019" name="Int. J. Syst. Evol. Microbiol.">
        <title>The Global Catalogue of Microorganisms (GCM) 10K type strain sequencing project: providing services to taxonomists for standard genome sequencing and annotation.</title>
        <authorList>
            <consortium name="The Broad Institute Genomics Platform"/>
            <consortium name="The Broad Institute Genome Sequencing Center for Infectious Disease"/>
            <person name="Wu L."/>
            <person name="Ma J."/>
        </authorList>
    </citation>
    <scope>NUCLEOTIDE SEQUENCE [LARGE SCALE GENOMIC DNA]</scope>
    <source>
        <strain evidence="5">NBRC 102407</strain>
    </source>
</reference>
<dbReference type="Gene3D" id="3.30.450.20">
    <property type="entry name" value="PAS domain"/>
    <property type="match status" value="3"/>
</dbReference>
<gene>
    <name evidence="4" type="ORF">GCM10007933_17870</name>
</gene>
<proteinExistence type="predicted"/>
<comment type="caution">
    <text evidence="4">The sequence shown here is derived from an EMBL/GenBank/DDBJ whole genome shotgun (WGS) entry which is preliminary data.</text>
</comment>